<protein>
    <submittedName>
        <fullName evidence="1">Uncharacterized protein</fullName>
    </submittedName>
</protein>
<dbReference type="Proteomes" id="UP000028252">
    <property type="component" value="Unassembled WGS sequence"/>
</dbReference>
<dbReference type="EMBL" id="JMQN01000040">
    <property type="protein sequence ID" value="KEA63290.1"/>
    <property type="molecule type" value="Genomic_DNA"/>
</dbReference>
<accession>A0A081FXN5</accession>
<evidence type="ECO:0000313" key="1">
    <source>
        <dbReference type="EMBL" id="KEA63290.1"/>
    </source>
</evidence>
<keyword evidence="2" id="KW-1185">Reference proteome</keyword>
<dbReference type="PATRIC" id="fig|1232683.4.peg.2769"/>
<dbReference type="AlphaFoldDB" id="A0A081FXN5"/>
<comment type="caution">
    <text evidence="1">The sequence shown here is derived from an EMBL/GenBank/DDBJ whole genome shotgun (WGS) entry which is preliminary data.</text>
</comment>
<gene>
    <name evidence="1" type="ORF">ADIMK_2814</name>
</gene>
<dbReference type="STRING" id="1232683.ADIMK_2814"/>
<organism evidence="1 2">
    <name type="scientific">Marinobacterium lacunae</name>
    <dbReference type="NCBI Taxonomy" id="1232683"/>
    <lineage>
        <taxon>Bacteria</taxon>
        <taxon>Pseudomonadati</taxon>
        <taxon>Pseudomonadota</taxon>
        <taxon>Gammaproteobacteria</taxon>
        <taxon>Oceanospirillales</taxon>
        <taxon>Oceanospirillaceae</taxon>
        <taxon>Marinobacterium</taxon>
    </lineage>
</organism>
<sequence>MGSVKGHQVAFRLRDSGGQFLATLEVEYHIELCMIQLLRALMPDLMRLGTGMLHRAEYR</sequence>
<evidence type="ECO:0000313" key="2">
    <source>
        <dbReference type="Proteomes" id="UP000028252"/>
    </source>
</evidence>
<proteinExistence type="predicted"/>
<reference evidence="1 2" key="1">
    <citation type="submission" date="2014-04" db="EMBL/GenBank/DDBJ databases">
        <title>Marinobacterium kochiensis sp. nov., isolated from sediment sample collected from Kochi backwaters in Kerala, India.</title>
        <authorList>
            <person name="Singh A."/>
            <person name="Pinnaka A.K."/>
        </authorList>
    </citation>
    <scope>NUCLEOTIDE SEQUENCE [LARGE SCALE GENOMIC DNA]</scope>
    <source>
        <strain evidence="1 2">AK27</strain>
    </source>
</reference>
<name>A0A081FXN5_9GAMM</name>